<keyword evidence="3" id="KW-1185">Reference proteome</keyword>
<dbReference type="Gene3D" id="3.30.300.20">
    <property type="match status" value="1"/>
</dbReference>
<proteinExistence type="predicted"/>
<dbReference type="InterPro" id="IPR015946">
    <property type="entry name" value="KH_dom-like_a/b"/>
</dbReference>
<dbReference type="InterPro" id="IPR003718">
    <property type="entry name" value="OsmC/Ohr_fam"/>
</dbReference>
<evidence type="ECO:0008006" key="4">
    <source>
        <dbReference type="Google" id="ProtNLM"/>
    </source>
</evidence>
<gene>
    <name evidence="2" type="ORF">CGE01nite_23160</name>
</gene>
<dbReference type="Proteomes" id="UP000320461">
    <property type="component" value="Unassembled WGS sequence"/>
</dbReference>
<feature type="compositionally biased region" description="Low complexity" evidence="1">
    <location>
        <begin position="1"/>
        <end position="33"/>
    </location>
</feature>
<organism evidence="2 3">
    <name type="scientific">Cellulomonas gelida</name>
    <dbReference type="NCBI Taxonomy" id="1712"/>
    <lineage>
        <taxon>Bacteria</taxon>
        <taxon>Bacillati</taxon>
        <taxon>Actinomycetota</taxon>
        <taxon>Actinomycetes</taxon>
        <taxon>Micrococcales</taxon>
        <taxon>Cellulomonadaceae</taxon>
        <taxon>Cellulomonas</taxon>
    </lineage>
</organism>
<protein>
    <recommendedName>
        <fullName evidence="4">Osmotically inducible protein C</fullName>
    </recommendedName>
</protein>
<dbReference type="RefSeq" id="WP_048343008.1">
    <property type="nucleotide sequence ID" value="NZ_BJLQ01000025.1"/>
</dbReference>
<dbReference type="InterPro" id="IPR036102">
    <property type="entry name" value="OsmC/Ohrsf"/>
</dbReference>
<evidence type="ECO:0000256" key="1">
    <source>
        <dbReference type="SAM" id="MobiDB-lite"/>
    </source>
</evidence>
<feature type="region of interest" description="Disordered" evidence="1">
    <location>
        <begin position="1"/>
        <end position="38"/>
    </location>
</feature>
<dbReference type="SUPFAM" id="SSF82784">
    <property type="entry name" value="OsmC-like"/>
    <property type="match status" value="1"/>
</dbReference>
<sequence>MTSQTTADASAADAEPTSTAAAAPAPVPAVTPANAGGTRLWVERTGKRRYVGHNSRGATVEIGDIAYDEAFTPGELMKVALAGCSGLSSDAALARRLGDDVPVTIEVEGLADDDEDRYPALAERLVVDLSSLAPDARERLLTVVHRAIDQHCTVGRTLEAGAQVSLTVVGER</sequence>
<evidence type="ECO:0000313" key="3">
    <source>
        <dbReference type="Proteomes" id="UP000320461"/>
    </source>
</evidence>
<reference evidence="2 3" key="1">
    <citation type="submission" date="2019-06" db="EMBL/GenBank/DDBJ databases">
        <title>Whole genome shotgun sequence of Cellulomonas gelida NBRC 3748.</title>
        <authorList>
            <person name="Hosoyama A."/>
            <person name="Uohara A."/>
            <person name="Ohji S."/>
            <person name="Ichikawa N."/>
        </authorList>
    </citation>
    <scope>NUCLEOTIDE SEQUENCE [LARGE SCALE GENOMIC DNA]</scope>
    <source>
        <strain evidence="2 3">NBRC 3748</strain>
    </source>
</reference>
<dbReference type="EMBL" id="BJLQ01000025">
    <property type="protein sequence ID" value="GEA85065.1"/>
    <property type="molecule type" value="Genomic_DNA"/>
</dbReference>
<comment type="caution">
    <text evidence="2">The sequence shown here is derived from an EMBL/GenBank/DDBJ whole genome shotgun (WGS) entry which is preliminary data.</text>
</comment>
<dbReference type="Pfam" id="PF02566">
    <property type="entry name" value="OsmC"/>
    <property type="match status" value="1"/>
</dbReference>
<dbReference type="AlphaFoldDB" id="A0A4Y3KPH4"/>
<evidence type="ECO:0000313" key="2">
    <source>
        <dbReference type="EMBL" id="GEA85065.1"/>
    </source>
</evidence>
<accession>A0A4Y3KPH4</accession>
<name>A0A4Y3KPH4_9CELL</name>